<gene>
    <name evidence="2" type="ORF">SAMN02745782_00516</name>
</gene>
<dbReference type="Proteomes" id="UP000190834">
    <property type="component" value="Unassembled WGS sequence"/>
</dbReference>
<feature type="signal peptide" evidence="1">
    <location>
        <begin position="1"/>
        <end position="19"/>
    </location>
</feature>
<organism evidence="2 3">
    <name type="scientific">Vibrio cincinnatiensis DSM 19608</name>
    <dbReference type="NCBI Taxonomy" id="1123491"/>
    <lineage>
        <taxon>Bacteria</taxon>
        <taxon>Pseudomonadati</taxon>
        <taxon>Pseudomonadota</taxon>
        <taxon>Gammaproteobacteria</taxon>
        <taxon>Vibrionales</taxon>
        <taxon>Vibrionaceae</taxon>
        <taxon>Vibrio</taxon>
    </lineage>
</organism>
<dbReference type="EMBL" id="FUXB01000002">
    <property type="protein sequence ID" value="SJZ50562.1"/>
    <property type="molecule type" value="Genomic_DNA"/>
</dbReference>
<feature type="chain" id="PRO_5010573482" description="Outer membrane insertion C-terminal signal" evidence="1">
    <location>
        <begin position="20"/>
        <end position="134"/>
    </location>
</feature>
<proteinExistence type="predicted"/>
<evidence type="ECO:0008006" key="4">
    <source>
        <dbReference type="Google" id="ProtNLM"/>
    </source>
</evidence>
<evidence type="ECO:0000313" key="2">
    <source>
        <dbReference type="EMBL" id="SJZ50562.1"/>
    </source>
</evidence>
<dbReference type="RefSeq" id="WP_078924921.1">
    <property type="nucleotide sequence ID" value="NZ_FUXB01000002.1"/>
</dbReference>
<dbReference type="AlphaFoldDB" id="A0A1T4L774"/>
<sequence length="134" mass="14821">MKKVGIVTLILGISGYAYAQSELNVKAGMAMDQQLSVVLEANDQYRFIVGNDGAAFDYLAKRGSFDRADIPFDWYVGVGVWAEWDDDFGVRVPLGIDWPVNANFNLYGQVHPELNMYSGTELQLGGAVGAIYRF</sequence>
<keyword evidence="1" id="KW-0732">Signal</keyword>
<name>A0A1T4L774_VIBCI</name>
<accession>A0A1T4L774</accession>
<reference evidence="3" key="1">
    <citation type="submission" date="2017-02" db="EMBL/GenBank/DDBJ databases">
        <authorList>
            <person name="Varghese N."/>
            <person name="Submissions S."/>
        </authorList>
    </citation>
    <scope>NUCLEOTIDE SEQUENCE [LARGE SCALE GENOMIC DNA]</scope>
    <source>
        <strain evidence="3">DSM 19608</strain>
    </source>
</reference>
<protein>
    <recommendedName>
        <fullName evidence="4">Outer membrane insertion C-terminal signal</fullName>
    </recommendedName>
</protein>
<dbReference type="OrthoDB" id="5733495at2"/>
<dbReference type="GeneID" id="70583266"/>
<evidence type="ECO:0000256" key="1">
    <source>
        <dbReference type="SAM" id="SignalP"/>
    </source>
</evidence>
<keyword evidence="3" id="KW-1185">Reference proteome</keyword>
<evidence type="ECO:0000313" key="3">
    <source>
        <dbReference type="Proteomes" id="UP000190834"/>
    </source>
</evidence>